<feature type="compositionally biased region" description="Basic residues" evidence="1">
    <location>
        <begin position="75"/>
        <end position="84"/>
    </location>
</feature>
<proteinExistence type="predicted"/>
<dbReference type="AlphaFoldDB" id="A0AAV4Q8Z6"/>
<dbReference type="Proteomes" id="UP001054945">
    <property type="component" value="Unassembled WGS sequence"/>
</dbReference>
<evidence type="ECO:0000256" key="1">
    <source>
        <dbReference type="SAM" id="MobiDB-lite"/>
    </source>
</evidence>
<gene>
    <name evidence="2" type="ORF">CEXT_267521</name>
</gene>
<comment type="caution">
    <text evidence="2">The sequence shown here is derived from an EMBL/GenBank/DDBJ whole genome shotgun (WGS) entry which is preliminary data.</text>
</comment>
<accession>A0AAV4Q8Z6</accession>
<feature type="compositionally biased region" description="Basic residues" evidence="1">
    <location>
        <begin position="26"/>
        <end position="41"/>
    </location>
</feature>
<keyword evidence="3" id="KW-1185">Reference proteome</keyword>
<protein>
    <submittedName>
        <fullName evidence="2">Uncharacterized protein</fullName>
    </submittedName>
</protein>
<evidence type="ECO:0000313" key="3">
    <source>
        <dbReference type="Proteomes" id="UP001054945"/>
    </source>
</evidence>
<organism evidence="2 3">
    <name type="scientific">Caerostris extrusa</name>
    <name type="common">Bark spider</name>
    <name type="synonym">Caerostris bankana</name>
    <dbReference type="NCBI Taxonomy" id="172846"/>
    <lineage>
        <taxon>Eukaryota</taxon>
        <taxon>Metazoa</taxon>
        <taxon>Ecdysozoa</taxon>
        <taxon>Arthropoda</taxon>
        <taxon>Chelicerata</taxon>
        <taxon>Arachnida</taxon>
        <taxon>Araneae</taxon>
        <taxon>Araneomorphae</taxon>
        <taxon>Entelegynae</taxon>
        <taxon>Araneoidea</taxon>
        <taxon>Araneidae</taxon>
        <taxon>Caerostris</taxon>
    </lineage>
</organism>
<feature type="compositionally biased region" description="Basic residues" evidence="1">
    <location>
        <begin position="97"/>
        <end position="111"/>
    </location>
</feature>
<reference evidence="2 3" key="1">
    <citation type="submission" date="2021-06" db="EMBL/GenBank/DDBJ databases">
        <title>Caerostris extrusa draft genome.</title>
        <authorList>
            <person name="Kono N."/>
            <person name="Arakawa K."/>
        </authorList>
    </citation>
    <scope>NUCLEOTIDE SEQUENCE [LARGE SCALE GENOMIC DNA]</scope>
</reference>
<dbReference type="EMBL" id="BPLR01005968">
    <property type="protein sequence ID" value="GIY06503.1"/>
    <property type="molecule type" value="Genomic_DNA"/>
</dbReference>
<evidence type="ECO:0000313" key="2">
    <source>
        <dbReference type="EMBL" id="GIY06503.1"/>
    </source>
</evidence>
<feature type="region of interest" description="Disordered" evidence="1">
    <location>
        <begin position="17"/>
        <end position="130"/>
    </location>
</feature>
<feature type="compositionally biased region" description="Basic and acidic residues" evidence="1">
    <location>
        <begin position="115"/>
        <end position="130"/>
    </location>
</feature>
<feature type="compositionally biased region" description="Basic and acidic residues" evidence="1">
    <location>
        <begin position="45"/>
        <end position="73"/>
    </location>
</feature>
<sequence>MEEVSKRKFLYQENRVQEESREKDFCKKKKKKQNRGRKKVSTNKTRIEEESSRNFSAKKAEFRKVSNKKDSVQRKQNRRRKQKVLFKENRIAVSKKLSTKHKGYLPRKHNSGKNPTEKVLYKEKQNRGRK</sequence>
<name>A0AAV4Q8Z6_CAEEX</name>